<accession>A0A090MWK7</accession>
<dbReference type="WormBase" id="SRAE_1000211150">
    <property type="protein sequence ID" value="SRP12256"/>
    <property type="gene ID" value="WBGene00258724"/>
</dbReference>
<organism evidence="1">
    <name type="scientific">Strongyloides ratti</name>
    <name type="common">Parasitic roundworm</name>
    <dbReference type="NCBI Taxonomy" id="34506"/>
    <lineage>
        <taxon>Eukaryota</taxon>
        <taxon>Metazoa</taxon>
        <taxon>Ecdysozoa</taxon>
        <taxon>Nematoda</taxon>
        <taxon>Chromadorea</taxon>
        <taxon>Rhabditida</taxon>
        <taxon>Tylenchina</taxon>
        <taxon>Panagrolaimomorpha</taxon>
        <taxon>Strongyloidoidea</taxon>
        <taxon>Strongyloididae</taxon>
        <taxon>Strongyloides</taxon>
    </lineage>
</organism>
<name>A0A090MWK7_STRRB</name>
<reference evidence="1 2" key="1">
    <citation type="submission" date="2014-09" db="EMBL/GenBank/DDBJ databases">
        <authorList>
            <person name="Martin A.A."/>
        </authorList>
    </citation>
    <scope>NUCLEOTIDE SEQUENCE</scope>
    <source>
        <strain evidence="2">ED321</strain>
        <strain evidence="1">ED321 Heterogonic</strain>
    </source>
</reference>
<evidence type="ECO:0000313" key="4">
    <source>
        <dbReference type="WormBase" id="SRAE_1000211150"/>
    </source>
</evidence>
<keyword evidence="2" id="KW-1185">Reference proteome</keyword>
<protein>
    <submittedName>
        <fullName evidence="1 3">Uncharacterized protein</fullName>
    </submittedName>
</protein>
<dbReference type="GeneID" id="36376219"/>
<gene>
    <name evidence="1 3 4" type="ORF">SRAE_1000211150</name>
</gene>
<reference evidence="3" key="2">
    <citation type="submission" date="2020-12" db="UniProtKB">
        <authorList>
            <consortium name="WormBaseParasite"/>
        </authorList>
    </citation>
    <scope>IDENTIFICATION</scope>
</reference>
<sequence length="229" mass="27201">MVDSNICYCEHENVNQDCLYCRLLMEKNESSLQSDNNFLDKKMIGNVTKTLTIECYNNNFCCDIKKETKKYLERIFKNDNDSRSIIINKNNTFDENKNNYLIFQSFLKLLHFIIKEKIFNDVLETFNIISFYIKLLDKINLNVYLWRILFDGKNKIQKKEIILSNDIRLKYGLVDECFIKSIDLNGESFEEFIIINNLFSIQETICYHTKVKKFIIGGCQKTSYDDKVN</sequence>
<dbReference type="Proteomes" id="UP000035682">
    <property type="component" value="Unplaced"/>
</dbReference>
<dbReference type="AlphaFoldDB" id="A0A090MWK7"/>
<dbReference type="RefSeq" id="XP_024503055.1">
    <property type="nucleotide sequence ID" value="XM_024649149.1"/>
</dbReference>
<evidence type="ECO:0000313" key="3">
    <source>
        <dbReference type="WBParaSite" id="SRAE_1000211150.1"/>
    </source>
</evidence>
<dbReference type="STRING" id="34506.A0A090MWK7"/>
<dbReference type="WBParaSite" id="SRAE_1000211150.1">
    <property type="protein sequence ID" value="SRAE_1000211150.1"/>
    <property type="gene ID" value="WBGene00258724"/>
</dbReference>
<dbReference type="CTD" id="36376219"/>
<evidence type="ECO:0000313" key="1">
    <source>
        <dbReference type="EMBL" id="CEF63854.1"/>
    </source>
</evidence>
<dbReference type="EMBL" id="LN609528">
    <property type="protein sequence ID" value="CEF63854.1"/>
    <property type="molecule type" value="Genomic_DNA"/>
</dbReference>
<evidence type="ECO:0000313" key="2">
    <source>
        <dbReference type="Proteomes" id="UP000035682"/>
    </source>
</evidence>
<proteinExistence type="predicted"/>